<feature type="region of interest" description="Disordered" evidence="1">
    <location>
        <begin position="14"/>
        <end position="61"/>
    </location>
</feature>
<comment type="caution">
    <text evidence="2">The sequence shown here is derived from an EMBL/GenBank/DDBJ whole genome shotgun (WGS) entry which is preliminary data.</text>
</comment>
<reference evidence="2 3" key="1">
    <citation type="journal article" date="2015" name="Sci. Rep.">
        <title>Genome of the facultative scuticociliatosis pathogen Pseudocohnilembus persalinus provides insight into its virulence through horizontal gene transfer.</title>
        <authorList>
            <person name="Xiong J."/>
            <person name="Wang G."/>
            <person name="Cheng J."/>
            <person name="Tian M."/>
            <person name="Pan X."/>
            <person name="Warren A."/>
            <person name="Jiang C."/>
            <person name="Yuan D."/>
            <person name="Miao W."/>
        </authorList>
    </citation>
    <scope>NUCLEOTIDE SEQUENCE [LARGE SCALE GENOMIC DNA]</scope>
    <source>
        <strain evidence="2">36N120E</strain>
    </source>
</reference>
<feature type="region of interest" description="Disordered" evidence="1">
    <location>
        <begin position="143"/>
        <end position="179"/>
    </location>
</feature>
<protein>
    <submittedName>
        <fullName evidence="2">Uncharacterized protein</fullName>
    </submittedName>
</protein>
<feature type="compositionally biased region" description="Polar residues" evidence="1">
    <location>
        <begin position="44"/>
        <end position="61"/>
    </location>
</feature>
<feature type="compositionally biased region" description="Acidic residues" evidence="1">
    <location>
        <begin position="27"/>
        <end position="39"/>
    </location>
</feature>
<dbReference type="Proteomes" id="UP000054937">
    <property type="component" value="Unassembled WGS sequence"/>
</dbReference>
<evidence type="ECO:0000313" key="3">
    <source>
        <dbReference type="Proteomes" id="UP000054937"/>
    </source>
</evidence>
<dbReference type="AlphaFoldDB" id="A0A0V0QY57"/>
<dbReference type="OrthoDB" id="10674859at2759"/>
<accession>A0A0V0QY57</accession>
<feature type="compositionally biased region" description="Low complexity" evidence="1">
    <location>
        <begin position="147"/>
        <end position="165"/>
    </location>
</feature>
<organism evidence="2 3">
    <name type="scientific">Pseudocohnilembus persalinus</name>
    <name type="common">Ciliate</name>
    <dbReference type="NCBI Taxonomy" id="266149"/>
    <lineage>
        <taxon>Eukaryota</taxon>
        <taxon>Sar</taxon>
        <taxon>Alveolata</taxon>
        <taxon>Ciliophora</taxon>
        <taxon>Intramacronucleata</taxon>
        <taxon>Oligohymenophorea</taxon>
        <taxon>Scuticociliatia</taxon>
        <taxon>Philasterida</taxon>
        <taxon>Pseudocohnilembidae</taxon>
        <taxon>Pseudocohnilembus</taxon>
    </lineage>
</organism>
<dbReference type="EMBL" id="LDAU01000090">
    <property type="protein sequence ID" value="KRX07002.1"/>
    <property type="molecule type" value="Genomic_DNA"/>
</dbReference>
<dbReference type="InParanoid" id="A0A0V0QY57"/>
<sequence length="595" mass="69962">MWKTLVFEIQQAEDKKLGSIQQQNQNEDLESDSSDENESDQINQNSFLNQSEASTDVASQRKSRVQFNIPVNQYQQNETQYGISSQNKGSQETQDNFMNNSLLSKQSSISNDKIQKQGNNNFNFKKKSITLKKQNESQIGNNSFKETQNNISNSSLQQKLQQQTQVGVIKRPVGKNSKIMRPQSPRILQYNNKIDKSESIVLKQKNSNETDNKFQLKNQDQNQSQKMNQEQSKNILGSISNKNLLKKSSDSVQKSYLYNRPGLNNLKKSLEQNDIVFAKKLKLQDQNQKQNQNSEVSNLIQNDPFNKTGFNFKKKTETNNNKIFQNQEDLYDEEGNKIQLRPQTNQVSQRRGAAKKQLEQENNDKSQKIFKVQLGLENLEMAFSSSQQFTQIQKNTQEFLRMIEFWILEMKKLDRILDIQAIQTDNLIEEAKVWGDNIKIYEKFEQELNDEYTKMAIKILGEKAQFDQDVKKKYYQFIKYKEKIGKNKKEIKEFAKEIEEDCLEDFQKLNSAYYTQYPNIYKPTLDKILALYNDYPEIFNFRIYFVLEKIYQLLIKKMKQCHVKFQMCTDLENSEFVNNLLQGFESYISQLERNN</sequence>
<evidence type="ECO:0000313" key="2">
    <source>
        <dbReference type="EMBL" id="KRX07002.1"/>
    </source>
</evidence>
<proteinExistence type="predicted"/>
<keyword evidence="3" id="KW-1185">Reference proteome</keyword>
<gene>
    <name evidence="2" type="ORF">PPERSA_07165</name>
</gene>
<name>A0A0V0QY57_PSEPJ</name>
<feature type="region of interest" description="Disordered" evidence="1">
    <location>
        <begin position="343"/>
        <end position="362"/>
    </location>
</feature>
<evidence type="ECO:0000256" key="1">
    <source>
        <dbReference type="SAM" id="MobiDB-lite"/>
    </source>
</evidence>